<evidence type="ECO:0000313" key="3">
    <source>
        <dbReference type="Proteomes" id="UP000026962"/>
    </source>
</evidence>
<dbReference type="Proteomes" id="UP000026962">
    <property type="component" value="Chromosome 11"/>
</dbReference>
<sequence>MFEKCIVVKCNKLGQPIGSEGGLLGQFLGTIARNGSYCPLDKKNWRKVKEKKGDLTILQFVQTKFLYPHSCEKWILKSTGRNWRRFKAALKINHFNPKKKRSSLYKLYPENVEKYQWEALVNYWKSKKGKMLSEKNKRSRAMLKNTHSAGTKSYACWSEDLAGTTVILITAKYPNKEHVAYATFLSSNPREKVDGVEIGTQFTKVVVNHPLQENEGLVRTVKHCKTIGDVHAEGMSIAWPSICIQKING</sequence>
<dbReference type="PANTHER" id="PTHR33144:SF53">
    <property type="entry name" value="TRANSPOSASE TNP1_EN_SPM-LIKE DOMAIN-CONTAINING PROTEIN"/>
    <property type="match status" value="1"/>
</dbReference>
<dbReference type="EnsemblPlants" id="OPUNC11G10240.1">
    <property type="protein sequence ID" value="OPUNC11G10240.1"/>
    <property type="gene ID" value="OPUNC11G10240"/>
</dbReference>
<evidence type="ECO:0000259" key="1">
    <source>
        <dbReference type="Pfam" id="PF03017"/>
    </source>
</evidence>
<name>A0A0E0MF29_ORYPU</name>
<feature type="domain" description="Transposase Tnp1/En/Spm-like" evidence="1">
    <location>
        <begin position="166"/>
        <end position="229"/>
    </location>
</feature>
<evidence type="ECO:0000313" key="2">
    <source>
        <dbReference type="EnsemblPlants" id="OPUNC11G10240.1"/>
    </source>
</evidence>
<dbReference type="AlphaFoldDB" id="A0A0E0MF29"/>
<dbReference type="InterPro" id="IPR004252">
    <property type="entry name" value="Probable_transposase_24"/>
</dbReference>
<organism evidence="2">
    <name type="scientific">Oryza punctata</name>
    <name type="common">Red rice</name>
    <dbReference type="NCBI Taxonomy" id="4537"/>
    <lineage>
        <taxon>Eukaryota</taxon>
        <taxon>Viridiplantae</taxon>
        <taxon>Streptophyta</taxon>
        <taxon>Embryophyta</taxon>
        <taxon>Tracheophyta</taxon>
        <taxon>Spermatophyta</taxon>
        <taxon>Magnoliopsida</taxon>
        <taxon>Liliopsida</taxon>
        <taxon>Poales</taxon>
        <taxon>Poaceae</taxon>
        <taxon>BOP clade</taxon>
        <taxon>Oryzoideae</taxon>
        <taxon>Oryzeae</taxon>
        <taxon>Oryzinae</taxon>
        <taxon>Oryza</taxon>
    </lineage>
</organism>
<proteinExistence type="predicted"/>
<reference evidence="2" key="1">
    <citation type="submission" date="2015-04" db="UniProtKB">
        <authorList>
            <consortium name="EnsemblPlants"/>
        </authorList>
    </citation>
    <scope>IDENTIFICATION</scope>
</reference>
<dbReference type="Gramene" id="OPUNC11G10240.1">
    <property type="protein sequence ID" value="OPUNC11G10240.1"/>
    <property type="gene ID" value="OPUNC11G10240"/>
</dbReference>
<protein>
    <recommendedName>
        <fullName evidence="1">Transposase Tnp1/En/Spm-like domain-containing protein</fullName>
    </recommendedName>
</protein>
<dbReference type="Pfam" id="PF03004">
    <property type="entry name" value="Transposase_24"/>
    <property type="match status" value="1"/>
</dbReference>
<dbReference type="STRING" id="4537.A0A0E0MF29"/>
<dbReference type="PANTHER" id="PTHR33144">
    <property type="entry name" value="OS10G0409366 PROTEIN-RELATED"/>
    <property type="match status" value="1"/>
</dbReference>
<dbReference type="OMA" id="PYENDEL"/>
<reference evidence="2" key="2">
    <citation type="submission" date="2018-05" db="EMBL/GenBank/DDBJ databases">
        <title>OpunRS2 (Oryza punctata Reference Sequence Version 2).</title>
        <authorList>
            <person name="Zhang J."/>
            <person name="Kudrna D."/>
            <person name="Lee S."/>
            <person name="Talag J."/>
            <person name="Welchert J."/>
            <person name="Wing R.A."/>
        </authorList>
    </citation>
    <scope>NUCLEOTIDE SEQUENCE [LARGE SCALE GENOMIC DNA]</scope>
</reference>
<dbReference type="HOGENOM" id="CLU_1117224_0_0_1"/>
<accession>A0A0E0MF29</accession>
<keyword evidence="3" id="KW-1185">Reference proteome</keyword>
<dbReference type="eggNOG" id="ENOG502S1G5">
    <property type="taxonomic scope" value="Eukaryota"/>
</dbReference>
<dbReference type="InterPro" id="IPR004264">
    <property type="entry name" value="Transposase_23"/>
</dbReference>
<dbReference type="Pfam" id="PF03017">
    <property type="entry name" value="Transposase_23"/>
    <property type="match status" value="1"/>
</dbReference>